<dbReference type="Pfam" id="PF13409">
    <property type="entry name" value="GST_N_2"/>
    <property type="match status" value="1"/>
</dbReference>
<dbReference type="EMBL" id="AOLV01000007">
    <property type="protein sequence ID" value="EPX87415.1"/>
    <property type="molecule type" value="Genomic_DNA"/>
</dbReference>
<dbReference type="SFLD" id="SFLDS00019">
    <property type="entry name" value="Glutathione_Transferase_(cytos"/>
    <property type="match status" value="1"/>
</dbReference>
<evidence type="ECO:0000313" key="2">
    <source>
        <dbReference type="EMBL" id="EPX87415.1"/>
    </source>
</evidence>
<dbReference type="InterPro" id="IPR036249">
    <property type="entry name" value="Thioredoxin-like_sf"/>
</dbReference>
<organism evidence="2 3">
    <name type="scientific">Rubellimicrobium thermophilum DSM 16684</name>
    <dbReference type="NCBI Taxonomy" id="1123069"/>
    <lineage>
        <taxon>Bacteria</taxon>
        <taxon>Pseudomonadati</taxon>
        <taxon>Pseudomonadota</taxon>
        <taxon>Alphaproteobacteria</taxon>
        <taxon>Rhodobacterales</taxon>
        <taxon>Roseobacteraceae</taxon>
        <taxon>Rubellimicrobium</taxon>
    </lineage>
</organism>
<proteinExistence type="predicted"/>
<dbReference type="PANTHER" id="PTHR44051">
    <property type="entry name" value="GLUTATHIONE S-TRANSFERASE-RELATED"/>
    <property type="match status" value="1"/>
</dbReference>
<dbReference type="GO" id="GO:0004364">
    <property type="term" value="F:glutathione transferase activity"/>
    <property type="evidence" value="ECO:0007669"/>
    <property type="project" value="UniProtKB-EC"/>
</dbReference>
<dbReference type="CDD" id="cd03056">
    <property type="entry name" value="GST_N_4"/>
    <property type="match status" value="1"/>
</dbReference>
<accession>S9SBB0</accession>
<keyword evidence="3" id="KW-1185">Reference proteome</keyword>
<name>S9SBB0_9RHOB</name>
<dbReference type="AlphaFoldDB" id="S9SBB0"/>
<dbReference type="InterPro" id="IPR040079">
    <property type="entry name" value="Glutathione_S-Trfase"/>
</dbReference>
<feature type="domain" description="GST N-terminal" evidence="1">
    <location>
        <begin position="1"/>
        <end position="82"/>
    </location>
</feature>
<dbReference type="InterPro" id="IPR036282">
    <property type="entry name" value="Glutathione-S-Trfase_C_sf"/>
</dbReference>
<comment type="caution">
    <text evidence="2">The sequence shown here is derived from an EMBL/GenBank/DDBJ whole genome shotgun (WGS) entry which is preliminary data.</text>
</comment>
<dbReference type="HOGENOM" id="CLU_1554137_0_0_5"/>
<dbReference type="SUPFAM" id="SSF52833">
    <property type="entry name" value="Thioredoxin-like"/>
    <property type="match status" value="1"/>
</dbReference>
<dbReference type="PANTHER" id="PTHR44051:SF2">
    <property type="entry name" value="HYPOTHETICAL GLUTATHIONE S-TRANSFERASE LIKE PROTEIN"/>
    <property type="match status" value="1"/>
</dbReference>
<sequence>MIARLHCFGESGNAYKAALTLTLCGIDWQPVFVDFFNGETRMPAFRRLNAMGEVPVLELADRVLTQSGAIQIWAAERTGRLLGPDREETLRWLFFDNHKISGQAGTLRFLRNFLPPGKREPAVIDWLSGRLRAALTVLEARLSEGDWLAGGGTDDRRSRLLRLSLLSRALRL</sequence>
<reference evidence="2 3" key="1">
    <citation type="journal article" date="2013" name="Stand. Genomic Sci.">
        <title>Genome sequence of the reddish-pigmented Rubellimicrobium thermophilum type strain (DSM 16684(T)), a member of the Roseobacter clade.</title>
        <authorList>
            <person name="Fiebig A."/>
            <person name="Riedel T."/>
            <person name="Gronow S."/>
            <person name="Petersen J."/>
            <person name="Klenk H.P."/>
            <person name="Goker M."/>
        </authorList>
    </citation>
    <scope>NUCLEOTIDE SEQUENCE [LARGE SCALE GENOMIC DNA]</scope>
    <source>
        <strain evidence="2 3">DSM 16684</strain>
    </source>
</reference>
<dbReference type="InterPro" id="IPR004045">
    <property type="entry name" value="Glutathione_S-Trfase_N"/>
</dbReference>
<keyword evidence="2" id="KW-0808">Transferase</keyword>
<evidence type="ECO:0000259" key="1">
    <source>
        <dbReference type="PROSITE" id="PS50404"/>
    </source>
</evidence>
<dbReference type="PROSITE" id="PS50404">
    <property type="entry name" value="GST_NTER"/>
    <property type="match status" value="1"/>
</dbReference>
<protein>
    <submittedName>
        <fullName evidence="2">Glutathione S-transferase</fullName>
        <ecNumber evidence="2">2.5.1.18</ecNumber>
    </submittedName>
</protein>
<dbReference type="Gene3D" id="1.20.1050.10">
    <property type="match status" value="1"/>
</dbReference>
<dbReference type="Gene3D" id="3.40.30.10">
    <property type="entry name" value="Glutaredoxin"/>
    <property type="match status" value="1"/>
</dbReference>
<dbReference type="Proteomes" id="UP000015346">
    <property type="component" value="Unassembled WGS sequence"/>
</dbReference>
<dbReference type="EC" id="2.5.1.18" evidence="2"/>
<evidence type="ECO:0000313" key="3">
    <source>
        <dbReference type="Proteomes" id="UP000015346"/>
    </source>
</evidence>
<gene>
    <name evidence="2" type="ORF">ruthe_00485</name>
</gene>
<dbReference type="SUPFAM" id="SSF47616">
    <property type="entry name" value="GST C-terminal domain-like"/>
    <property type="match status" value="1"/>
</dbReference>
<dbReference type="STRING" id="1123069.ruthe_00485"/>